<dbReference type="Pfam" id="PF04968">
    <property type="entry name" value="CHORD"/>
    <property type="match status" value="1"/>
</dbReference>
<accession>A0A699RMD3</accession>
<evidence type="ECO:0000256" key="1">
    <source>
        <dbReference type="ARBA" id="ARBA00022723"/>
    </source>
</evidence>
<feature type="domain" description="CHORD" evidence="4">
    <location>
        <begin position="21"/>
        <end position="65"/>
    </location>
</feature>
<name>A0A699RMD3_TANCI</name>
<dbReference type="GO" id="GO:0042742">
    <property type="term" value="P:defense response to bacterium"/>
    <property type="evidence" value="ECO:0007669"/>
    <property type="project" value="TreeGrafter"/>
</dbReference>
<comment type="caution">
    <text evidence="5">The sequence shown here is derived from an EMBL/GenBank/DDBJ whole genome shotgun (WGS) entry which is preliminary data.</text>
</comment>
<dbReference type="PANTHER" id="PTHR47895:SF2">
    <property type="entry name" value="CYSTEINE AND HISTIDINE-RICH DOMAIN-CONTAINING PROTEIN RAR1"/>
    <property type="match status" value="1"/>
</dbReference>
<evidence type="ECO:0000256" key="2">
    <source>
        <dbReference type="ARBA" id="ARBA00022737"/>
    </source>
</evidence>
<proteinExistence type="predicted"/>
<dbReference type="GO" id="GO:0005737">
    <property type="term" value="C:cytoplasm"/>
    <property type="evidence" value="ECO:0007669"/>
    <property type="project" value="TreeGrafter"/>
</dbReference>
<dbReference type="GO" id="GO:0005634">
    <property type="term" value="C:nucleus"/>
    <property type="evidence" value="ECO:0007669"/>
    <property type="project" value="TreeGrafter"/>
</dbReference>
<dbReference type="GO" id="GO:0051879">
    <property type="term" value="F:Hsp90 protein binding"/>
    <property type="evidence" value="ECO:0007669"/>
    <property type="project" value="TreeGrafter"/>
</dbReference>
<reference evidence="5" key="1">
    <citation type="journal article" date="2019" name="Sci. Rep.">
        <title>Draft genome of Tanacetum cinerariifolium, the natural source of mosquito coil.</title>
        <authorList>
            <person name="Yamashiro T."/>
            <person name="Shiraishi A."/>
            <person name="Satake H."/>
            <person name="Nakayama K."/>
        </authorList>
    </citation>
    <scope>NUCLEOTIDE SEQUENCE</scope>
</reference>
<dbReference type="GO" id="GO:0050832">
    <property type="term" value="P:defense response to fungus"/>
    <property type="evidence" value="ECO:0007669"/>
    <property type="project" value="TreeGrafter"/>
</dbReference>
<keyword evidence="3" id="KW-0862">Zinc</keyword>
<feature type="non-terminal residue" evidence="5">
    <location>
        <position position="65"/>
    </location>
</feature>
<dbReference type="AlphaFoldDB" id="A0A699RMD3"/>
<keyword evidence="1" id="KW-0479">Metal-binding</keyword>
<dbReference type="Gene3D" id="4.10.1130.20">
    <property type="match status" value="1"/>
</dbReference>
<protein>
    <submittedName>
        <fullName evidence="5">Cysteine and histidine-rich domain-containing protein RAR1</fullName>
    </submittedName>
</protein>
<sequence length="65" mass="7219">MLDAGLPPAGVPNLVSQRKICKNKGCGQTFKEIDNHETACNHHPGPAVFHDRLRGWKCCDIHVKE</sequence>
<keyword evidence="2" id="KW-0677">Repeat</keyword>
<dbReference type="PROSITE" id="PS51401">
    <property type="entry name" value="CHORD"/>
    <property type="match status" value="1"/>
</dbReference>
<dbReference type="GO" id="GO:0046872">
    <property type="term" value="F:metal ion binding"/>
    <property type="evidence" value="ECO:0007669"/>
    <property type="project" value="UniProtKB-KW"/>
</dbReference>
<gene>
    <name evidence="5" type="ORF">Tci_858893</name>
</gene>
<dbReference type="InterPro" id="IPR043316">
    <property type="entry name" value="RAR1"/>
</dbReference>
<evidence type="ECO:0000313" key="5">
    <source>
        <dbReference type="EMBL" id="GFC86923.1"/>
    </source>
</evidence>
<evidence type="ECO:0000259" key="4">
    <source>
        <dbReference type="PROSITE" id="PS51401"/>
    </source>
</evidence>
<dbReference type="PANTHER" id="PTHR47895">
    <property type="entry name" value="CYSTEINE AND HISTIDINE-RICH DOMAIN-CONTAINING PROTEIN RAR1"/>
    <property type="match status" value="1"/>
</dbReference>
<dbReference type="InterPro" id="IPR007051">
    <property type="entry name" value="CHORD_dom"/>
</dbReference>
<evidence type="ECO:0000256" key="3">
    <source>
        <dbReference type="ARBA" id="ARBA00022833"/>
    </source>
</evidence>
<dbReference type="EMBL" id="BKCJ011107739">
    <property type="protein sequence ID" value="GFC86923.1"/>
    <property type="molecule type" value="Genomic_DNA"/>
</dbReference>
<organism evidence="5">
    <name type="scientific">Tanacetum cinerariifolium</name>
    <name type="common">Dalmatian daisy</name>
    <name type="synonym">Chrysanthemum cinerariifolium</name>
    <dbReference type="NCBI Taxonomy" id="118510"/>
    <lineage>
        <taxon>Eukaryota</taxon>
        <taxon>Viridiplantae</taxon>
        <taxon>Streptophyta</taxon>
        <taxon>Embryophyta</taxon>
        <taxon>Tracheophyta</taxon>
        <taxon>Spermatophyta</taxon>
        <taxon>Magnoliopsida</taxon>
        <taxon>eudicotyledons</taxon>
        <taxon>Gunneridae</taxon>
        <taxon>Pentapetalae</taxon>
        <taxon>asterids</taxon>
        <taxon>campanulids</taxon>
        <taxon>Asterales</taxon>
        <taxon>Asteraceae</taxon>
        <taxon>Asteroideae</taxon>
        <taxon>Anthemideae</taxon>
        <taxon>Anthemidinae</taxon>
        <taxon>Tanacetum</taxon>
    </lineage>
</organism>